<comment type="caution">
    <text evidence="2">The sequence shown here is derived from an EMBL/GenBank/DDBJ whole genome shotgun (WGS) entry which is preliminary data.</text>
</comment>
<keyword evidence="3" id="KW-1185">Reference proteome</keyword>
<accession>A0A1E7DPL1</accession>
<evidence type="ECO:0008006" key="4">
    <source>
        <dbReference type="Google" id="ProtNLM"/>
    </source>
</evidence>
<dbReference type="Pfam" id="PF13692">
    <property type="entry name" value="Glyco_trans_1_4"/>
    <property type="match status" value="1"/>
</dbReference>
<dbReference type="PANTHER" id="PTHR46401">
    <property type="entry name" value="GLYCOSYLTRANSFERASE WBBK-RELATED"/>
    <property type="match status" value="1"/>
</dbReference>
<gene>
    <name evidence="2" type="ORF">BA724_06940</name>
</gene>
<dbReference type="PANTHER" id="PTHR46401:SF2">
    <property type="entry name" value="GLYCOSYLTRANSFERASE WBBK-RELATED"/>
    <property type="match status" value="1"/>
</dbReference>
<dbReference type="Proteomes" id="UP000095658">
    <property type="component" value="Unassembled WGS sequence"/>
</dbReference>
<evidence type="ECO:0000313" key="3">
    <source>
        <dbReference type="Proteomes" id="UP000095658"/>
    </source>
</evidence>
<dbReference type="RefSeq" id="WP_169818539.1">
    <property type="nucleotide sequence ID" value="NZ_MAMP01000021.1"/>
</dbReference>
<keyword evidence="1" id="KW-0808">Transferase</keyword>
<reference evidence="2 3" key="1">
    <citation type="submission" date="2016-06" db="EMBL/GenBank/DDBJ databases">
        <title>Domibacillus iocasae genome sequencing.</title>
        <authorList>
            <person name="Verma A."/>
            <person name="Pal Y."/>
            <person name="Ojha A.K."/>
            <person name="Krishnamurthi S."/>
        </authorList>
    </citation>
    <scope>NUCLEOTIDE SEQUENCE [LARGE SCALE GENOMIC DNA]</scope>
    <source>
        <strain evidence="2 3">DSM 29979</strain>
    </source>
</reference>
<evidence type="ECO:0000313" key="2">
    <source>
        <dbReference type="EMBL" id="OES44994.1"/>
    </source>
</evidence>
<dbReference type="EMBL" id="MAMP01000021">
    <property type="protein sequence ID" value="OES44994.1"/>
    <property type="molecule type" value="Genomic_DNA"/>
</dbReference>
<protein>
    <recommendedName>
        <fullName evidence="4">Glycosyl transferase family 1 domain-containing protein</fullName>
    </recommendedName>
</protein>
<sequence length="361" mass="41559">MVRSGIESIYMKKTGPLCFAMLKSYLFKRYPFSAARHSFPEIRRTLKHMMQEVRFDIIHIQSNMVHNFPDIDRWLEAVVVDYMDAISLSLERRYRWTNQLMEKAAVRGELGRARKYESYLKECATNGIVPSETDRSHLAPVTIEKLDVVPNYVDDSLFSTDIHNPKKEAIVFTGPLHEPEYVDAAIRLVKNIFPALKLSFPELECWIAGSNPSAEVRKLALLEGITLIEEQENVRKHVLKAAACVYPLRFGYGQKISVLEAAALGCPIVLSHIANEGIEFTSGKEVLLADTDEQFIFKTRQMLSNRIRRQFMAHQAQSFVCTFFSEKQVIDQLVSVYDKAAKQREYYEKNKHEEKSGIWNL</sequence>
<proteinExistence type="predicted"/>
<name>A0A1E7DPL1_9BACI</name>
<dbReference type="SUPFAM" id="SSF53756">
    <property type="entry name" value="UDP-Glycosyltransferase/glycogen phosphorylase"/>
    <property type="match status" value="1"/>
</dbReference>
<organism evidence="2 3">
    <name type="scientific">Domibacillus iocasae</name>
    <dbReference type="NCBI Taxonomy" id="1714016"/>
    <lineage>
        <taxon>Bacteria</taxon>
        <taxon>Bacillati</taxon>
        <taxon>Bacillota</taxon>
        <taxon>Bacilli</taxon>
        <taxon>Bacillales</taxon>
        <taxon>Bacillaceae</taxon>
        <taxon>Domibacillus</taxon>
    </lineage>
</organism>
<dbReference type="GO" id="GO:0009103">
    <property type="term" value="P:lipopolysaccharide biosynthetic process"/>
    <property type="evidence" value="ECO:0007669"/>
    <property type="project" value="TreeGrafter"/>
</dbReference>
<dbReference type="AlphaFoldDB" id="A0A1E7DPL1"/>
<dbReference type="GO" id="GO:0016757">
    <property type="term" value="F:glycosyltransferase activity"/>
    <property type="evidence" value="ECO:0007669"/>
    <property type="project" value="TreeGrafter"/>
</dbReference>
<dbReference type="Gene3D" id="3.40.50.2000">
    <property type="entry name" value="Glycogen Phosphorylase B"/>
    <property type="match status" value="2"/>
</dbReference>
<dbReference type="STRING" id="1714016.BA724_06940"/>
<evidence type="ECO:0000256" key="1">
    <source>
        <dbReference type="ARBA" id="ARBA00022679"/>
    </source>
</evidence>
<dbReference type="CDD" id="cd03801">
    <property type="entry name" value="GT4_PimA-like"/>
    <property type="match status" value="1"/>
</dbReference>